<dbReference type="STRING" id="225004.SAMN02745152_01500"/>
<dbReference type="Proteomes" id="UP000190395">
    <property type="component" value="Unassembled WGS sequence"/>
</dbReference>
<accession>A0A1T4PC21</accession>
<gene>
    <name evidence="2" type="ORF">SAMN02745152_01500</name>
</gene>
<dbReference type="EMBL" id="FUXC01000008">
    <property type="protein sequence ID" value="SJZ88378.1"/>
    <property type="molecule type" value="Genomic_DNA"/>
</dbReference>
<keyword evidence="1" id="KW-0732">Signal</keyword>
<dbReference type="GeneID" id="303367732"/>
<dbReference type="AlphaFoldDB" id="A0A1T4PC21"/>
<dbReference type="OrthoDB" id="368857at2"/>
<reference evidence="2 3" key="1">
    <citation type="submission" date="2017-02" db="EMBL/GenBank/DDBJ databases">
        <authorList>
            <person name="Peterson S.W."/>
        </authorList>
    </citation>
    <scope>NUCLEOTIDE SEQUENCE [LARGE SCALE GENOMIC DNA]</scope>
    <source>
        <strain evidence="2 3">ATCC BAA-909</strain>
    </source>
</reference>
<evidence type="ECO:0000256" key="1">
    <source>
        <dbReference type="SAM" id="SignalP"/>
    </source>
</evidence>
<protein>
    <submittedName>
        <fullName evidence="2">Uncharacterized protein</fullName>
    </submittedName>
</protein>
<evidence type="ECO:0000313" key="3">
    <source>
        <dbReference type="Proteomes" id="UP000190395"/>
    </source>
</evidence>
<name>A0A1T4PC21_9SPIR</name>
<proteinExistence type="predicted"/>
<feature type="chain" id="PRO_5012504522" evidence="1">
    <location>
        <begin position="20"/>
        <end position="532"/>
    </location>
</feature>
<sequence>MKRSASLIFTSLLALGSLAAEKYRIYQVNYDITGITKPYALERNIEIDKKRIFENYDDLHSYIENIKQLFANERNIESTVIYAKYDSVPDEDEVVNVALNIATQDSKHFLMVPYPKYNSNDGLVLKLKAKDTNFLGTLETLDLDFNFSYEPKDSDTDTSDYNTIFGINLKYDYPFKMWVLDSKWKNSFSLDYTLGKSKSEFSYNTGFVFELPFENFSLKLDLTQGIERNFDYTEYDDELFLTEGATLSLPYKIAKIDNFGDVNWGPYVSYDCYWDKNGINKENEDLSSPTLKVGHSASTGRVNWHENFRDGVDLSFDQYVGYNFQKEEYIATLSGTVSLYKSFNNRIGINSRFYGFYNYNQNTQIGSYLRGIRDDQRYKTDAWEAKGFSGEPQKALNTQAAIIGNIDIPIRILTTDWNEFTKFCFGENSWLTNHLTWMRYFDFEMHISPFFDFAFADNLITGKTFAIKDGWYGAGLEVLVYPAKWRSLVVRASAGIDVGRKIIKKAVSKLIDDSWRKNVSALEISIGIGLFY</sequence>
<feature type="signal peptide" evidence="1">
    <location>
        <begin position="1"/>
        <end position="19"/>
    </location>
</feature>
<keyword evidence="3" id="KW-1185">Reference proteome</keyword>
<organism evidence="2 3">
    <name type="scientific">Treponema berlinense</name>
    <dbReference type="NCBI Taxonomy" id="225004"/>
    <lineage>
        <taxon>Bacteria</taxon>
        <taxon>Pseudomonadati</taxon>
        <taxon>Spirochaetota</taxon>
        <taxon>Spirochaetia</taxon>
        <taxon>Spirochaetales</taxon>
        <taxon>Treponemataceae</taxon>
        <taxon>Treponema</taxon>
    </lineage>
</organism>
<dbReference type="RefSeq" id="WP_078931236.1">
    <property type="nucleotide sequence ID" value="NZ_FUXC01000008.1"/>
</dbReference>
<evidence type="ECO:0000313" key="2">
    <source>
        <dbReference type="EMBL" id="SJZ88378.1"/>
    </source>
</evidence>